<dbReference type="EMBL" id="LHYA01000020">
    <property type="protein sequence ID" value="KXB03581.1"/>
    <property type="molecule type" value="Genomic_DNA"/>
</dbReference>
<dbReference type="InterPro" id="IPR038215">
    <property type="entry name" value="TN5-like_N_sf"/>
</dbReference>
<dbReference type="InterPro" id="IPR014737">
    <property type="entry name" value="Transposase_Tn5-like_C"/>
</dbReference>
<dbReference type="GO" id="GO:0003677">
    <property type="term" value="F:DNA binding"/>
    <property type="evidence" value="ECO:0007669"/>
    <property type="project" value="InterPro"/>
</dbReference>
<evidence type="ECO:0000259" key="1">
    <source>
        <dbReference type="Pfam" id="PF01609"/>
    </source>
</evidence>
<dbReference type="Gene3D" id="1.10.740.10">
    <property type="entry name" value="Transferase Inhibitor Protein From Tn5, Chain"/>
    <property type="match status" value="1"/>
</dbReference>
<sequence length="472" mass="54163">MVPSAPKERRKGKPWDRDVSAHIKNEFKSADFGDKRLNERLQKIGIALGSTPSESIPKACEDWASTKATYRFCDNENVNPKEILSSHRKEQKSRLKGEEKVLVVSDTTFLTFPRHPSKEGLGDVGDSKTDVNGVLVHSTIGVHPETKRMTGVMDQQILIRDQQSDKTKTYDTNGKGEPIQLKSEGEKWIRGDKRAIRMLPEETRPIFIHDREADDFSLYTGLKDEDSGFVIRASQNRCIRTPSGRKSHLFDWSKKLPEVGRTEIHVQQRRGRKSRKATLSIQAGTCELLPPKNVPLEVSPCQVNVVRVEEIEREENPISWVLLTTEPVKDFEGALKVIEFYRCRWKIEEWHKALKTGCRIEERQLEKWERMEVLLSIYSIIAWKVLELREIARGEEIPPEEFLTDVEIALLEKKFPELKGKGGKEYAIAIAKIGGYLDRSSDPPPEWIVMWRGFKEVQTWVEGIKILSPKTI</sequence>
<protein>
    <submittedName>
        <fullName evidence="3">Transposase</fullName>
    </submittedName>
</protein>
<dbReference type="Proteomes" id="UP000070405">
    <property type="component" value="Unassembled WGS sequence"/>
</dbReference>
<accession>A0A133VAV5</accession>
<dbReference type="InterPro" id="IPR047768">
    <property type="entry name" value="Tn5p-like"/>
</dbReference>
<proteinExistence type="predicted"/>
<comment type="caution">
    <text evidence="3">The sequence shown here is derived from an EMBL/GenBank/DDBJ whole genome shotgun (WGS) entry which is preliminary data.</text>
</comment>
<gene>
    <name evidence="3" type="ORF">AKJ47_01990</name>
</gene>
<reference evidence="3 4" key="1">
    <citation type="journal article" date="2016" name="Sci. Rep.">
        <title>Metabolic traits of an uncultured archaeal lineage -MSBL1- from brine pools of the Red Sea.</title>
        <authorList>
            <person name="Mwirichia R."/>
            <person name="Alam I."/>
            <person name="Rashid M."/>
            <person name="Vinu M."/>
            <person name="Ba-Alawi W."/>
            <person name="Anthony Kamau A."/>
            <person name="Kamanda Ngugi D."/>
            <person name="Goker M."/>
            <person name="Klenk H.P."/>
            <person name="Bajic V."/>
            <person name="Stingl U."/>
        </authorList>
    </citation>
    <scope>NUCLEOTIDE SEQUENCE [LARGE SCALE GENOMIC DNA]</scope>
    <source>
        <strain evidence="3">SCGC-AAA261G05</strain>
    </source>
</reference>
<evidence type="ECO:0000313" key="4">
    <source>
        <dbReference type="Proteomes" id="UP000070405"/>
    </source>
</evidence>
<dbReference type="PANTHER" id="PTHR37319">
    <property type="entry name" value="TRANSPOSASE"/>
    <property type="match status" value="1"/>
</dbReference>
<dbReference type="Pfam" id="PF01609">
    <property type="entry name" value="DDE_Tnp_1"/>
    <property type="match status" value="1"/>
</dbReference>
<dbReference type="InterPro" id="IPR014735">
    <property type="entry name" value="Transposase_Tn5-like_N"/>
</dbReference>
<keyword evidence="4" id="KW-1185">Reference proteome</keyword>
<feature type="domain" description="Transposase Tn5-like N-terminal" evidence="2">
    <location>
        <begin position="23"/>
        <end position="78"/>
    </location>
</feature>
<evidence type="ECO:0000313" key="3">
    <source>
        <dbReference type="EMBL" id="KXB03581.1"/>
    </source>
</evidence>
<feature type="domain" description="Transposase IS4-like" evidence="1">
    <location>
        <begin position="203"/>
        <end position="380"/>
    </location>
</feature>
<dbReference type="InterPro" id="IPR012337">
    <property type="entry name" value="RNaseH-like_sf"/>
</dbReference>
<dbReference type="GO" id="GO:0004803">
    <property type="term" value="F:transposase activity"/>
    <property type="evidence" value="ECO:0007669"/>
    <property type="project" value="InterPro"/>
</dbReference>
<dbReference type="InterPro" id="IPR054836">
    <property type="entry name" value="Tn5_transposase"/>
</dbReference>
<dbReference type="InterPro" id="IPR002559">
    <property type="entry name" value="Transposase_11"/>
</dbReference>
<dbReference type="GO" id="GO:0006313">
    <property type="term" value="P:DNA transposition"/>
    <property type="evidence" value="ECO:0007669"/>
    <property type="project" value="InterPro"/>
</dbReference>
<dbReference type="AlphaFoldDB" id="A0A133VAV5"/>
<dbReference type="Pfam" id="PF14706">
    <property type="entry name" value="Tnp_DNA_bind"/>
    <property type="match status" value="1"/>
</dbReference>
<dbReference type="SUPFAM" id="SSF53098">
    <property type="entry name" value="Ribonuclease H-like"/>
    <property type="match status" value="1"/>
</dbReference>
<evidence type="ECO:0000259" key="2">
    <source>
        <dbReference type="Pfam" id="PF14706"/>
    </source>
</evidence>
<dbReference type="Gene3D" id="1.10.246.40">
    <property type="entry name" value="Tn5 transposase, domain 1"/>
    <property type="match status" value="1"/>
</dbReference>
<organism evidence="3 4">
    <name type="scientific">candidate division MSBL1 archaeon SCGC-AAA261G05</name>
    <dbReference type="NCBI Taxonomy" id="1698276"/>
    <lineage>
        <taxon>Archaea</taxon>
        <taxon>Methanobacteriati</taxon>
        <taxon>Methanobacteriota</taxon>
        <taxon>candidate division MSBL1</taxon>
    </lineage>
</organism>
<dbReference type="Gene3D" id="3.90.350.10">
    <property type="entry name" value="Transposase Inhibitor Protein From Tn5, Chain A, domain 1"/>
    <property type="match status" value="1"/>
</dbReference>
<name>A0A133VAV5_9EURY</name>
<dbReference type="PANTHER" id="PTHR37319:SF1">
    <property type="entry name" value="TRANSPOSASE TN5 DIMERISATION DOMAIN-CONTAINING PROTEIN"/>
    <property type="match status" value="1"/>
</dbReference>
<dbReference type="NCBIfam" id="NF033590">
    <property type="entry name" value="transpos_IS4_3"/>
    <property type="match status" value="1"/>
</dbReference>